<evidence type="ECO:0000256" key="1">
    <source>
        <dbReference type="SAM" id="Phobius"/>
    </source>
</evidence>
<dbReference type="InterPro" id="IPR032675">
    <property type="entry name" value="LRR_dom_sf"/>
</dbReference>
<dbReference type="PANTHER" id="PTHR45661">
    <property type="entry name" value="SURFACE ANTIGEN"/>
    <property type="match status" value="1"/>
</dbReference>
<evidence type="ECO:0000313" key="2">
    <source>
        <dbReference type="EMBL" id="EAY08440.1"/>
    </source>
</evidence>
<feature type="transmembrane region" description="Helical" evidence="1">
    <location>
        <begin position="912"/>
        <end position="935"/>
    </location>
</feature>
<dbReference type="VEuPathDB" id="TrichDB:TVAGG3_0515990"/>
<dbReference type="PANTHER" id="PTHR45661:SF3">
    <property type="entry name" value="IG-LIKE DOMAIN-CONTAINING PROTEIN"/>
    <property type="match status" value="1"/>
</dbReference>
<gene>
    <name evidence="2" type="ORF">TVAG_354990</name>
</gene>
<dbReference type="OrthoDB" id="6363818at2759"/>
<reference evidence="2" key="2">
    <citation type="journal article" date="2007" name="Science">
        <title>Draft genome sequence of the sexually transmitted pathogen Trichomonas vaginalis.</title>
        <authorList>
            <person name="Carlton J.M."/>
            <person name="Hirt R.P."/>
            <person name="Silva J.C."/>
            <person name="Delcher A.L."/>
            <person name="Schatz M."/>
            <person name="Zhao Q."/>
            <person name="Wortman J.R."/>
            <person name="Bidwell S.L."/>
            <person name="Alsmark U.C.M."/>
            <person name="Besteiro S."/>
            <person name="Sicheritz-Ponten T."/>
            <person name="Noel C.J."/>
            <person name="Dacks J.B."/>
            <person name="Foster P.G."/>
            <person name="Simillion C."/>
            <person name="Van de Peer Y."/>
            <person name="Miranda-Saavedra D."/>
            <person name="Barton G.J."/>
            <person name="Westrop G.D."/>
            <person name="Mueller S."/>
            <person name="Dessi D."/>
            <person name="Fiori P.L."/>
            <person name="Ren Q."/>
            <person name="Paulsen I."/>
            <person name="Zhang H."/>
            <person name="Bastida-Corcuera F.D."/>
            <person name="Simoes-Barbosa A."/>
            <person name="Brown M.T."/>
            <person name="Hayes R.D."/>
            <person name="Mukherjee M."/>
            <person name="Okumura C.Y."/>
            <person name="Schneider R."/>
            <person name="Smith A.J."/>
            <person name="Vanacova S."/>
            <person name="Villalvazo M."/>
            <person name="Haas B.J."/>
            <person name="Pertea M."/>
            <person name="Feldblyum T.V."/>
            <person name="Utterback T.R."/>
            <person name="Shu C.L."/>
            <person name="Osoegawa K."/>
            <person name="de Jong P.J."/>
            <person name="Hrdy I."/>
            <person name="Horvathova L."/>
            <person name="Zubacova Z."/>
            <person name="Dolezal P."/>
            <person name="Malik S.B."/>
            <person name="Logsdon J.M. Jr."/>
            <person name="Henze K."/>
            <person name="Gupta A."/>
            <person name="Wang C.C."/>
            <person name="Dunne R.L."/>
            <person name="Upcroft J.A."/>
            <person name="Upcroft P."/>
            <person name="White O."/>
            <person name="Salzberg S.L."/>
            <person name="Tang P."/>
            <person name="Chiu C.-H."/>
            <person name="Lee Y.-S."/>
            <person name="Embley T.M."/>
            <person name="Coombs G.H."/>
            <person name="Mottram J.C."/>
            <person name="Tachezy J."/>
            <person name="Fraser-Liggett C.M."/>
            <person name="Johnson P.J."/>
        </authorList>
    </citation>
    <scope>NUCLEOTIDE SEQUENCE [LARGE SCALE GENOMIC DNA]</scope>
    <source>
        <strain evidence="2">G3</strain>
    </source>
</reference>
<dbReference type="EMBL" id="DS113378">
    <property type="protein sequence ID" value="EAY08440.1"/>
    <property type="molecule type" value="Genomic_DNA"/>
</dbReference>
<dbReference type="KEGG" id="tva:4766339"/>
<accession>A2EFY4</accession>
<keyword evidence="1" id="KW-0472">Membrane</keyword>
<dbReference type="InterPro" id="IPR026906">
    <property type="entry name" value="LRR_5"/>
</dbReference>
<reference evidence="2" key="1">
    <citation type="submission" date="2006-10" db="EMBL/GenBank/DDBJ databases">
        <authorList>
            <person name="Amadeo P."/>
            <person name="Zhao Q."/>
            <person name="Wortman J."/>
            <person name="Fraser-Liggett C."/>
            <person name="Carlton J."/>
        </authorList>
    </citation>
    <scope>NUCLEOTIDE SEQUENCE</scope>
    <source>
        <strain evidence="2">G3</strain>
    </source>
</reference>
<keyword evidence="3" id="KW-1185">Reference proteome</keyword>
<dbReference type="SMR" id="A2EFY4"/>
<proteinExistence type="predicted"/>
<dbReference type="AlphaFoldDB" id="A2EFY4"/>
<name>A2EFY4_TRIV3</name>
<dbReference type="InParanoid" id="A2EFY4"/>
<dbReference type="Pfam" id="PF13306">
    <property type="entry name" value="LRR_5"/>
    <property type="match status" value="3"/>
</dbReference>
<organism evidence="2 3">
    <name type="scientific">Trichomonas vaginalis (strain ATCC PRA-98 / G3)</name>
    <dbReference type="NCBI Taxonomy" id="412133"/>
    <lineage>
        <taxon>Eukaryota</taxon>
        <taxon>Metamonada</taxon>
        <taxon>Parabasalia</taxon>
        <taxon>Trichomonadida</taxon>
        <taxon>Trichomonadidae</taxon>
        <taxon>Trichomonas</taxon>
    </lineage>
</organism>
<keyword evidence="1" id="KW-1133">Transmembrane helix</keyword>
<dbReference type="Proteomes" id="UP000001542">
    <property type="component" value="Unassembled WGS sequence"/>
</dbReference>
<protein>
    <submittedName>
        <fullName evidence="2">Surface antigen BspA-like</fullName>
    </submittedName>
</protein>
<keyword evidence="1" id="KW-0812">Transmembrane</keyword>
<dbReference type="VEuPathDB" id="TrichDB:TVAG_354990"/>
<dbReference type="Gene3D" id="3.80.10.10">
    <property type="entry name" value="Ribonuclease Inhibitor"/>
    <property type="match status" value="4"/>
</dbReference>
<sequence>MLRSTLTFSHLLSKGIINHYEPTVTGNTLTFSTAEDTRVDSDKINKLLRDHQITTIVYDIDSTTNYLSVLKPYLKYVQKLEIKKYSSTELDLSNYGCEYLTSITIPDSITTISSGCFQSFAITSIDLKNVKTIRSNAFSSCYKLEKIVASHVTSISSSFAKNCYSLSSITTGVLTSIGSSAFYNCHKLKSIEISSVTEIGSEAFYRAGIKSVTIPSSCTRIESSAFEESALESISFSERTEDLVISNEVFAKTYITSVTIPKQVTLGSSIFDSCGKLEKINIDESITTIPAGFAHMCISLKSVVAKGITSVSTSAFELCINLQSATLGSVTTFNSKCFMYCTNLSMSFNESLEITFSDSCFAFCDNIKLTNVPKEWTINNNAFLGCGGISTLKINATLSQSSFKGCRELTSVELLENVETVPSSCFGNCSALTSLKFTKNLKNINSYAFSFTGLTGSYNFSSIELSSNAFDSTQIEEVIIGKTDYHTFFNCTNLKTVKIDTDGFTPQSFINCSEFDIKLEENAERLKFDNNILYYYYKSTTSDFTEKKLLAVLPNYESKSMTISEYDSINAYAFSLSDRPRELIIDGLMITLKANTIKESNIRRLEIKNFNGVNIPSSAFQDAYNLQEVIIAEGIVAIDSLAFSDCYRLKSIELSSTLRSIGPKAFWNCYNLKYIDLSNVDIILAGAFLKCESLYSVTFSNKLTSINNQAFRNTYIKNLVIPASVLVISDSAFSYCNNLKRIEYESGILEIGSIGSNCPNLKKIIIPDTVRFITSNAFNGYPNLDVEIDSSNPYFEAQDHAIIEKSTQNVIASYGTLPKVYEVPEGVINVESLSRNQPVENIQSGSVSTGISAAIVKYPSSNKGSTDFAINSCSDSYADQLSNEIQSNGDCSKKLPDYYYWRFHRGMTPAEIALTVILVLIAVAAIVLVIIYFTLIKKKKVEADQEP</sequence>
<evidence type="ECO:0000313" key="3">
    <source>
        <dbReference type="Proteomes" id="UP000001542"/>
    </source>
</evidence>
<dbReference type="SUPFAM" id="SSF52058">
    <property type="entry name" value="L domain-like"/>
    <property type="match status" value="4"/>
</dbReference>
<dbReference type="RefSeq" id="XP_001320663.1">
    <property type="nucleotide sequence ID" value="XM_001320628.1"/>
</dbReference>
<dbReference type="InterPro" id="IPR053139">
    <property type="entry name" value="Surface_bspA-like"/>
</dbReference>